<keyword evidence="4" id="KW-0223">Dioxygenase</keyword>
<evidence type="ECO:0000313" key="9">
    <source>
        <dbReference type="EMBL" id="GMK57195.1"/>
    </source>
</evidence>
<organism evidence="9 10">
    <name type="scientific">Cutaneotrichosporon spelunceum</name>
    <dbReference type="NCBI Taxonomy" id="1672016"/>
    <lineage>
        <taxon>Eukaryota</taxon>
        <taxon>Fungi</taxon>
        <taxon>Dikarya</taxon>
        <taxon>Basidiomycota</taxon>
        <taxon>Agaricomycotina</taxon>
        <taxon>Tremellomycetes</taxon>
        <taxon>Trichosporonales</taxon>
        <taxon>Trichosporonaceae</taxon>
        <taxon>Cutaneotrichosporon</taxon>
    </lineage>
</organism>
<dbReference type="Pfam" id="PF00775">
    <property type="entry name" value="Dioxygenase_C"/>
    <property type="match status" value="1"/>
</dbReference>
<reference evidence="9" key="1">
    <citation type="journal article" date="2023" name="BMC Genomics">
        <title>Chromosome-level genome assemblies of Cutaneotrichosporon spp. (Trichosporonales, Basidiomycota) reveal imbalanced evolution between nucleotide sequences and chromosome synteny.</title>
        <authorList>
            <person name="Kobayashi Y."/>
            <person name="Kayamori A."/>
            <person name="Aoki K."/>
            <person name="Shiwa Y."/>
            <person name="Matsutani M."/>
            <person name="Fujita N."/>
            <person name="Sugita T."/>
            <person name="Iwasaki W."/>
            <person name="Tanaka N."/>
            <person name="Takashima M."/>
        </authorList>
    </citation>
    <scope>NUCLEOTIDE SEQUENCE</scope>
    <source>
        <strain evidence="9">HIS016</strain>
    </source>
</reference>
<evidence type="ECO:0000256" key="3">
    <source>
        <dbReference type="ARBA" id="ARBA00022723"/>
    </source>
</evidence>
<comment type="similarity">
    <text evidence="2">Belongs to the intradiol ring-cleavage dioxygenase family.</text>
</comment>
<keyword evidence="6" id="KW-0408">Iron</keyword>
<evidence type="ECO:0000259" key="8">
    <source>
        <dbReference type="Pfam" id="PF04444"/>
    </source>
</evidence>
<dbReference type="Pfam" id="PF04444">
    <property type="entry name" value="Dioxygenase_N"/>
    <property type="match status" value="1"/>
</dbReference>
<dbReference type="GO" id="GO:0009712">
    <property type="term" value="P:catechol-containing compound metabolic process"/>
    <property type="evidence" value="ECO:0007669"/>
    <property type="project" value="InterPro"/>
</dbReference>
<keyword evidence="10" id="KW-1185">Reference proteome</keyword>
<gene>
    <name evidence="9" type="ORF">CspeluHIS016_0400290</name>
</gene>
<dbReference type="InterPro" id="IPR015889">
    <property type="entry name" value="Intradiol_dOase_core"/>
</dbReference>
<protein>
    <recommendedName>
        <fullName evidence="11">Intradiol ring-cleavage dioxygenase</fullName>
    </recommendedName>
</protein>
<comment type="cofactor">
    <cofactor evidence="1">
        <name>Fe(3+)</name>
        <dbReference type="ChEBI" id="CHEBI:29034"/>
    </cofactor>
</comment>
<sequence>MPKVSDVPHLGKAIMEAIERGAPDVDLATLPNLTDMSADKLTENVIAVNAGTPNPRQKFVLAALVRHMHAFVKEVGLTPEEWMHGLEFLTKTGQMCTDIRQEFILLSDIFGVSALVDTLNHPKPEGATEATILGPFFVEDAREVPNGGEIAGEESGQPMLVKGRILDMAGNPIPNCLIETWETDEDGYYDTQRSGESGYVQDCRGRLYSDADGNYAFRCVMPVPYPIPNDGPVGQLLRGMNRHVFRPAHLHMMFIADGFEKLVTALYFKGDIFLSSDAVFGVKSSLVEDPKMVTDAAEARKAGFKKDQFLLCARDFVLITTEQAAEELVKAKAKAAEEAKAKA</sequence>
<keyword evidence="3" id="KW-0479">Metal-binding</keyword>
<feature type="domain" description="Catechol dioxygenase N-terminal" evidence="8">
    <location>
        <begin position="54"/>
        <end position="128"/>
    </location>
</feature>
<keyword evidence="5" id="KW-0560">Oxidoreductase</keyword>
<dbReference type="AlphaFoldDB" id="A0AAD3TUN3"/>
<dbReference type="GO" id="GO:0008199">
    <property type="term" value="F:ferric iron binding"/>
    <property type="evidence" value="ECO:0007669"/>
    <property type="project" value="InterPro"/>
</dbReference>
<evidence type="ECO:0008006" key="11">
    <source>
        <dbReference type="Google" id="ProtNLM"/>
    </source>
</evidence>
<evidence type="ECO:0000256" key="2">
    <source>
        <dbReference type="ARBA" id="ARBA00007825"/>
    </source>
</evidence>
<name>A0AAD3TUN3_9TREE</name>
<reference evidence="9" key="2">
    <citation type="submission" date="2023-06" db="EMBL/GenBank/DDBJ databases">
        <authorList>
            <person name="Kobayashi Y."/>
            <person name="Kayamori A."/>
            <person name="Aoki K."/>
            <person name="Shiwa Y."/>
            <person name="Fujita N."/>
            <person name="Sugita T."/>
            <person name="Iwasaki W."/>
            <person name="Tanaka N."/>
            <person name="Takashima M."/>
        </authorList>
    </citation>
    <scope>NUCLEOTIDE SEQUENCE</scope>
    <source>
        <strain evidence="9">HIS016</strain>
    </source>
</reference>
<proteinExistence type="inferred from homology"/>
<evidence type="ECO:0000259" key="7">
    <source>
        <dbReference type="Pfam" id="PF00775"/>
    </source>
</evidence>
<dbReference type="PANTHER" id="PTHR33711">
    <property type="entry name" value="DIOXYGENASE, PUTATIVE (AFU_ORTHOLOGUE AFUA_2G02910)-RELATED"/>
    <property type="match status" value="1"/>
</dbReference>
<evidence type="ECO:0000256" key="4">
    <source>
        <dbReference type="ARBA" id="ARBA00022964"/>
    </source>
</evidence>
<accession>A0AAD3TUN3</accession>
<feature type="domain" description="Intradiol ring-cleavage dioxygenases" evidence="7">
    <location>
        <begin position="134"/>
        <end position="299"/>
    </location>
</feature>
<dbReference type="SUPFAM" id="SSF49482">
    <property type="entry name" value="Aromatic compound dioxygenase"/>
    <property type="match status" value="1"/>
</dbReference>
<dbReference type="InterPro" id="IPR007535">
    <property type="entry name" value="Catechol_dOase_N"/>
</dbReference>
<dbReference type="Gene3D" id="2.60.130.10">
    <property type="entry name" value="Aromatic compound dioxygenase"/>
    <property type="match status" value="1"/>
</dbReference>
<evidence type="ECO:0000256" key="5">
    <source>
        <dbReference type="ARBA" id="ARBA00023002"/>
    </source>
</evidence>
<dbReference type="PANTHER" id="PTHR33711:SF7">
    <property type="entry name" value="INTRADIOL RING-CLEAVAGE DIOXYGENASES DOMAIN-CONTAINING PROTEIN-RELATED"/>
    <property type="match status" value="1"/>
</dbReference>
<dbReference type="EMBL" id="BTCM01000004">
    <property type="protein sequence ID" value="GMK57195.1"/>
    <property type="molecule type" value="Genomic_DNA"/>
</dbReference>
<dbReference type="Proteomes" id="UP001222932">
    <property type="component" value="Unassembled WGS sequence"/>
</dbReference>
<comment type="caution">
    <text evidence="9">The sequence shown here is derived from an EMBL/GenBank/DDBJ whole genome shotgun (WGS) entry which is preliminary data.</text>
</comment>
<dbReference type="InterPro" id="IPR050770">
    <property type="entry name" value="Intradiol_RC_Dioxygenase"/>
</dbReference>
<dbReference type="GO" id="GO:0018576">
    <property type="term" value="F:catechol 1,2-dioxygenase activity"/>
    <property type="evidence" value="ECO:0007669"/>
    <property type="project" value="InterPro"/>
</dbReference>
<evidence type="ECO:0000256" key="1">
    <source>
        <dbReference type="ARBA" id="ARBA00001965"/>
    </source>
</evidence>
<evidence type="ECO:0000256" key="6">
    <source>
        <dbReference type="ARBA" id="ARBA00023004"/>
    </source>
</evidence>
<evidence type="ECO:0000313" key="10">
    <source>
        <dbReference type="Proteomes" id="UP001222932"/>
    </source>
</evidence>
<dbReference type="InterPro" id="IPR000627">
    <property type="entry name" value="Intradiol_dOase_C"/>
</dbReference>